<evidence type="ECO:0000256" key="2">
    <source>
        <dbReference type="ARBA" id="ARBA00022630"/>
    </source>
</evidence>
<evidence type="ECO:0000313" key="9">
    <source>
        <dbReference type="EMBL" id="OGL78494.1"/>
    </source>
</evidence>
<sequence length="80" mass="8974">MGSIKSLKSIKFGGWLKGVAVIGVDNKVEVHILDFNKDICGWYGEVELVKELRLLKKYKDATLLRAQIKKDIANARSILS</sequence>
<name>A0A1F7UL71_9BACT</name>
<evidence type="ECO:0000313" key="10">
    <source>
        <dbReference type="Proteomes" id="UP000176604"/>
    </source>
</evidence>
<proteinExistence type="predicted"/>
<accession>A0A1F7UL71</accession>
<dbReference type="InterPro" id="IPR015865">
    <property type="entry name" value="Riboflavin_kinase_bac/euk"/>
</dbReference>
<dbReference type="SMART" id="SM00904">
    <property type="entry name" value="Flavokinase"/>
    <property type="match status" value="1"/>
</dbReference>
<keyword evidence="5" id="KW-0547">Nucleotide-binding</keyword>
<dbReference type="AlphaFoldDB" id="A0A1F7UL71"/>
<organism evidence="9 10">
    <name type="scientific">Candidatus Uhrbacteria bacterium RIFCSPHIGHO2_12_FULL_54_23</name>
    <dbReference type="NCBI Taxonomy" id="1802397"/>
    <lineage>
        <taxon>Bacteria</taxon>
        <taxon>Candidatus Uhriibacteriota</taxon>
    </lineage>
</organism>
<evidence type="ECO:0000256" key="7">
    <source>
        <dbReference type="ARBA" id="ARBA00047880"/>
    </source>
</evidence>
<evidence type="ECO:0000256" key="4">
    <source>
        <dbReference type="ARBA" id="ARBA00022679"/>
    </source>
</evidence>
<evidence type="ECO:0000256" key="6">
    <source>
        <dbReference type="ARBA" id="ARBA00022840"/>
    </source>
</evidence>
<feature type="domain" description="Riboflavin kinase" evidence="8">
    <location>
        <begin position="1"/>
        <end position="80"/>
    </location>
</feature>
<keyword evidence="6" id="KW-0067">ATP-binding</keyword>
<dbReference type="GO" id="GO:0005524">
    <property type="term" value="F:ATP binding"/>
    <property type="evidence" value="ECO:0007669"/>
    <property type="project" value="UniProtKB-KW"/>
</dbReference>
<protein>
    <recommendedName>
        <fullName evidence="1">riboflavin kinase</fullName>
        <ecNumber evidence="1">2.7.1.26</ecNumber>
    </recommendedName>
</protein>
<reference evidence="9 10" key="1">
    <citation type="journal article" date="2016" name="Nat. Commun.">
        <title>Thousands of microbial genomes shed light on interconnected biogeochemical processes in an aquifer system.</title>
        <authorList>
            <person name="Anantharaman K."/>
            <person name="Brown C.T."/>
            <person name="Hug L.A."/>
            <person name="Sharon I."/>
            <person name="Castelle C.J."/>
            <person name="Probst A.J."/>
            <person name="Thomas B.C."/>
            <person name="Singh A."/>
            <person name="Wilkins M.J."/>
            <person name="Karaoz U."/>
            <person name="Brodie E.L."/>
            <person name="Williams K.H."/>
            <person name="Hubbard S.S."/>
            <person name="Banfield J.F."/>
        </authorList>
    </citation>
    <scope>NUCLEOTIDE SEQUENCE [LARGE SCALE GENOMIC DNA]</scope>
</reference>
<dbReference type="GO" id="GO:0009231">
    <property type="term" value="P:riboflavin biosynthetic process"/>
    <property type="evidence" value="ECO:0007669"/>
    <property type="project" value="InterPro"/>
</dbReference>
<dbReference type="InterPro" id="IPR023465">
    <property type="entry name" value="Riboflavin_kinase_dom_sf"/>
</dbReference>
<dbReference type="Gene3D" id="2.40.30.30">
    <property type="entry name" value="Riboflavin kinase-like"/>
    <property type="match status" value="1"/>
</dbReference>
<evidence type="ECO:0000259" key="8">
    <source>
        <dbReference type="SMART" id="SM00904"/>
    </source>
</evidence>
<dbReference type="Proteomes" id="UP000176604">
    <property type="component" value="Unassembled WGS sequence"/>
</dbReference>
<keyword evidence="4" id="KW-0808">Transferase</keyword>
<keyword evidence="3" id="KW-0288">FMN</keyword>
<evidence type="ECO:0000256" key="5">
    <source>
        <dbReference type="ARBA" id="ARBA00022741"/>
    </source>
</evidence>
<dbReference type="EC" id="2.7.1.26" evidence="1"/>
<keyword evidence="2" id="KW-0285">Flavoprotein</keyword>
<evidence type="ECO:0000256" key="1">
    <source>
        <dbReference type="ARBA" id="ARBA00012105"/>
    </source>
</evidence>
<dbReference type="Pfam" id="PF01687">
    <property type="entry name" value="Flavokinase"/>
    <property type="match status" value="1"/>
</dbReference>
<comment type="caution">
    <text evidence="9">The sequence shown here is derived from an EMBL/GenBank/DDBJ whole genome shotgun (WGS) entry which is preliminary data.</text>
</comment>
<dbReference type="SUPFAM" id="SSF82114">
    <property type="entry name" value="Riboflavin kinase-like"/>
    <property type="match status" value="1"/>
</dbReference>
<dbReference type="EMBL" id="MGEF01000030">
    <property type="protein sequence ID" value="OGL78494.1"/>
    <property type="molecule type" value="Genomic_DNA"/>
</dbReference>
<gene>
    <name evidence="9" type="ORF">A3J43_03900</name>
</gene>
<dbReference type="GO" id="GO:0008531">
    <property type="term" value="F:riboflavin kinase activity"/>
    <property type="evidence" value="ECO:0007669"/>
    <property type="project" value="UniProtKB-EC"/>
</dbReference>
<comment type="catalytic activity">
    <reaction evidence="7">
        <text>riboflavin + ATP = FMN + ADP + H(+)</text>
        <dbReference type="Rhea" id="RHEA:14357"/>
        <dbReference type="ChEBI" id="CHEBI:15378"/>
        <dbReference type="ChEBI" id="CHEBI:30616"/>
        <dbReference type="ChEBI" id="CHEBI:57986"/>
        <dbReference type="ChEBI" id="CHEBI:58210"/>
        <dbReference type="ChEBI" id="CHEBI:456216"/>
        <dbReference type="EC" id="2.7.1.26"/>
    </reaction>
</comment>
<evidence type="ECO:0000256" key="3">
    <source>
        <dbReference type="ARBA" id="ARBA00022643"/>
    </source>
</evidence>
<dbReference type="STRING" id="1802397.A3J43_03900"/>